<dbReference type="RefSeq" id="WP_091530484.1">
    <property type="nucleotide sequence ID" value="NZ_FOOC01000001.1"/>
</dbReference>
<feature type="domain" description="PpiC" evidence="2">
    <location>
        <begin position="171"/>
        <end position="266"/>
    </location>
</feature>
<keyword evidence="1" id="KW-0413">Isomerase</keyword>
<dbReference type="STRING" id="1076937.SAMN04488120_101271"/>
<keyword evidence="1" id="KW-0697">Rotamase</keyword>
<dbReference type="Pfam" id="PF13145">
    <property type="entry name" value="Rotamase_2"/>
    <property type="match status" value="1"/>
</dbReference>
<sequence length="320" mass="35922">MRRLIREPLVHFLVLGGLVLAVQHLLVPPEPLPYDATPIRITAADIERLRREWVRETGRTPTAAELRASIEHHIDEIVLLREALRLELDLRDAVARERLLRNLRFAFPQRRASDATLLHEARALGMSMQDPVVRRRLVQMMERRLTATVPYDEAALRRHLAAESHRAGLAGLRYRFHHVFLSADRAYADAHAAAQELRARLNAGTVTAREAGDPFLHGDVFDSLSEQEIAARFGTGFATALAQVPTGRWSGPLVSPYGLHLVYVEARLPAVADNGAAQQAPVVSAWIEQQRMAVLRARLARLRAHYRIEVAPLDTIAHQT</sequence>
<dbReference type="SUPFAM" id="SSF54534">
    <property type="entry name" value="FKBP-like"/>
    <property type="match status" value="1"/>
</dbReference>
<organism evidence="3 4">
    <name type="scientific">Fontimonas thermophila</name>
    <dbReference type="NCBI Taxonomy" id="1076937"/>
    <lineage>
        <taxon>Bacteria</taxon>
        <taxon>Pseudomonadati</taxon>
        <taxon>Pseudomonadota</taxon>
        <taxon>Gammaproteobacteria</taxon>
        <taxon>Nevskiales</taxon>
        <taxon>Nevskiaceae</taxon>
        <taxon>Fontimonas</taxon>
    </lineage>
</organism>
<gene>
    <name evidence="3" type="ORF">SAMN04488120_101271</name>
</gene>
<accession>A0A1I2HA37</accession>
<dbReference type="OrthoDB" id="196786at2"/>
<dbReference type="Proteomes" id="UP000199771">
    <property type="component" value="Unassembled WGS sequence"/>
</dbReference>
<dbReference type="InterPro" id="IPR000297">
    <property type="entry name" value="PPIase_PpiC"/>
</dbReference>
<dbReference type="EMBL" id="FOOC01000001">
    <property type="protein sequence ID" value="SFF26532.1"/>
    <property type="molecule type" value="Genomic_DNA"/>
</dbReference>
<proteinExistence type="predicted"/>
<dbReference type="GO" id="GO:0003755">
    <property type="term" value="F:peptidyl-prolyl cis-trans isomerase activity"/>
    <property type="evidence" value="ECO:0007669"/>
    <property type="project" value="UniProtKB-KW"/>
</dbReference>
<evidence type="ECO:0000256" key="1">
    <source>
        <dbReference type="PROSITE-ProRule" id="PRU00278"/>
    </source>
</evidence>
<protein>
    <recommendedName>
        <fullName evidence="2">PpiC domain-containing protein</fullName>
    </recommendedName>
</protein>
<reference evidence="3 4" key="1">
    <citation type="submission" date="2016-10" db="EMBL/GenBank/DDBJ databases">
        <authorList>
            <person name="de Groot N.N."/>
        </authorList>
    </citation>
    <scope>NUCLEOTIDE SEQUENCE [LARGE SCALE GENOMIC DNA]</scope>
    <source>
        <strain evidence="3 4">DSM 23609</strain>
    </source>
</reference>
<dbReference type="AlphaFoldDB" id="A0A1I2HA37"/>
<keyword evidence="4" id="KW-1185">Reference proteome</keyword>
<evidence type="ECO:0000259" key="2">
    <source>
        <dbReference type="PROSITE" id="PS50198"/>
    </source>
</evidence>
<evidence type="ECO:0000313" key="3">
    <source>
        <dbReference type="EMBL" id="SFF26532.1"/>
    </source>
</evidence>
<evidence type="ECO:0000313" key="4">
    <source>
        <dbReference type="Proteomes" id="UP000199771"/>
    </source>
</evidence>
<name>A0A1I2HA37_9GAMM</name>
<dbReference type="PROSITE" id="PS50198">
    <property type="entry name" value="PPIC_PPIASE_2"/>
    <property type="match status" value="1"/>
</dbReference>